<feature type="transmembrane region" description="Helical" evidence="1">
    <location>
        <begin position="343"/>
        <end position="361"/>
    </location>
</feature>
<dbReference type="Proteomes" id="UP000071778">
    <property type="component" value="Chromosome"/>
</dbReference>
<keyword evidence="1" id="KW-1133">Transmembrane helix</keyword>
<dbReference type="Gene3D" id="3.40.190.10">
    <property type="entry name" value="Periplasmic binding protein-like II"/>
    <property type="match status" value="2"/>
</dbReference>
<evidence type="ECO:0000313" key="3">
    <source>
        <dbReference type="Proteomes" id="UP000071778"/>
    </source>
</evidence>
<keyword evidence="3" id="KW-1185">Reference proteome</keyword>
<evidence type="ECO:0000313" key="2">
    <source>
        <dbReference type="EMBL" id="AMP09384.1"/>
    </source>
</evidence>
<keyword evidence="1" id="KW-0812">Transmembrane</keyword>
<reference evidence="2 3" key="1">
    <citation type="submission" date="2015-11" db="EMBL/GenBank/DDBJ databases">
        <title>Exploring the genomic traits of fungus-feeding bacterial genus Collimonas.</title>
        <authorList>
            <person name="Song C."/>
            <person name="Schmidt R."/>
            <person name="de Jager V."/>
            <person name="Krzyzanowska D."/>
            <person name="Jongedijk E."/>
            <person name="Cankar K."/>
            <person name="Beekwilder J."/>
            <person name="van Veen A."/>
            <person name="de Boer W."/>
            <person name="van Veen J.A."/>
            <person name="Garbeva P."/>
        </authorList>
    </citation>
    <scope>NUCLEOTIDE SEQUENCE [LARGE SCALE GENOMIC DNA]</scope>
    <source>
        <strain evidence="2 3">Ter282</strain>
    </source>
</reference>
<sequence>MPRHNPALHRVHKAPMTPTRLRLLIVGAILLLVALGWALVIVLKPAIQRTIVITTGADNGIYRGFADRYAPLLKREGITLDIRSSSGSTENYQRLNNPDSEYEVGFIQSGTTNPSETDHLQTIAAVSYEPIWVFYRGDTDINRLAQLRGKRIAIGVPGSGLLTVSRILLTHSGVNSDNTTLLEMDANKAYQGLEGGQLDAAFFIGRPDAPMQQTLLNSDLKLMNFAQADALVQKFPSLSKIVFPRASTSIVNDLPQTDVTLLAATALLVSKDTLHPALAYLLLEAANTVHGGEDYFTPHGAFPNLKTDEFPISDESMRYFKSGRPFLQRYLPFWLASFIERRLLILLPFMALLLGLLQALPRMVEARMKKRLVVWYREIKSLEDEIWENRQPNAAQVAQWRDEIEEIDAHASQIRIPQRYFQDVYALKQAIRVVRDRISHTAEKVRD</sequence>
<dbReference type="PANTHER" id="PTHR42941:SF1">
    <property type="entry name" value="SLL1037 PROTEIN"/>
    <property type="match status" value="1"/>
</dbReference>
<keyword evidence="1" id="KW-0472">Membrane</keyword>
<evidence type="ECO:0000256" key="1">
    <source>
        <dbReference type="SAM" id="Phobius"/>
    </source>
</evidence>
<dbReference type="AlphaFoldDB" id="A0A127QHA0"/>
<name>A0A127QHA0_9BURK</name>
<proteinExistence type="predicted"/>
<dbReference type="PANTHER" id="PTHR42941">
    <property type="entry name" value="SLL1037 PROTEIN"/>
    <property type="match status" value="1"/>
</dbReference>
<dbReference type="SUPFAM" id="SSF53850">
    <property type="entry name" value="Periplasmic binding protein-like II"/>
    <property type="match status" value="1"/>
</dbReference>
<accession>A0A127QHA0</accession>
<dbReference type="EMBL" id="CP013235">
    <property type="protein sequence ID" value="AMP09384.1"/>
    <property type="molecule type" value="Genomic_DNA"/>
</dbReference>
<feature type="transmembrane region" description="Helical" evidence="1">
    <location>
        <begin position="21"/>
        <end position="43"/>
    </location>
</feature>
<gene>
    <name evidence="2" type="ORF">CAter282_1600</name>
</gene>
<dbReference type="PATRIC" id="fig|279058.17.peg.1709"/>
<protein>
    <submittedName>
        <fullName evidence="2">TRAP transporter solute receptor, TAXI family protein</fullName>
    </submittedName>
</protein>
<organism evidence="2 3">
    <name type="scientific">Collimonas arenae</name>
    <dbReference type="NCBI Taxonomy" id="279058"/>
    <lineage>
        <taxon>Bacteria</taxon>
        <taxon>Pseudomonadati</taxon>
        <taxon>Pseudomonadota</taxon>
        <taxon>Betaproteobacteria</taxon>
        <taxon>Burkholderiales</taxon>
        <taxon>Oxalobacteraceae</taxon>
        <taxon>Collimonas</taxon>
    </lineage>
</organism>
<keyword evidence="2" id="KW-0675">Receptor</keyword>
<dbReference type="Pfam" id="PF16868">
    <property type="entry name" value="NMT1_3"/>
    <property type="match status" value="1"/>
</dbReference>
<dbReference type="InterPro" id="IPR011852">
    <property type="entry name" value="TRAP_TAXI"/>
</dbReference>